<dbReference type="Pfam" id="PF07690">
    <property type="entry name" value="MFS_1"/>
    <property type="match status" value="1"/>
</dbReference>
<dbReference type="Proteomes" id="UP000597444">
    <property type="component" value="Unassembled WGS sequence"/>
</dbReference>
<keyword evidence="5 7" id="KW-1133">Transmembrane helix</keyword>
<evidence type="ECO:0000256" key="3">
    <source>
        <dbReference type="ARBA" id="ARBA00022475"/>
    </source>
</evidence>
<feature type="transmembrane region" description="Helical" evidence="7">
    <location>
        <begin position="379"/>
        <end position="396"/>
    </location>
</feature>
<evidence type="ECO:0000256" key="4">
    <source>
        <dbReference type="ARBA" id="ARBA00022692"/>
    </source>
</evidence>
<feature type="transmembrane region" description="Helical" evidence="7">
    <location>
        <begin position="47"/>
        <end position="70"/>
    </location>
</feature>
<gene>
    <name evidence="9" type="ORF">KSF_058330</name>
</gene>
<evidence type="ECO:0000313" key="10">
    <source>
        <dbReference type="Proteomes" id="UP000597444"/>
    </source>
</evidence>
<comment type="subcellular location">
    <subcellularLocation>
        <location evidence="1">Cell membrane</location>
        <topology evidence="1">Multi-pass membrane protein</topology>
    </subcellularLocation>
</comment>
<sequence>MDGWKARLGFPETRGRYGFLLVFIIDALGSGLFLPFSILYFQVTAGFSLPIIGLTLTIATICTLPTTLVTGSLVDRFGARRMTAISQLIQAGGFIGYLFFVHTVPLMFIMAALVTAGSRMFFAATATLIVELSSSHELDRWFGFVGAIRNVGLGIGGFLAGFVLATNNPDFYHLLIGICATCYLMAGCLLLCLPEPQQRRSKQEAKAPYGQILRDHLFLKFLVSNIAFILCILMLGTSLPVYVTEALHAPAWIPGSALTLNSVLVIGCQMLVVRLQEPYRRTRTIGVAALVWCLSCGLFALAPIIPGSFIIIYLFLAVAIHTLASLLYGPTVSALIADLSPSILRGRYLATYEFAWGIASALIPALFTTLYAVTPTLPWISLVGMVAVSGVSVLFLERRFADHVAGGGKREMEPLEK</sequence>
<feature type="transmembrane region" description="Helical" evidence="7">
    <location>
        <begin position="251"/>
        <end position="273"/>
    </location>
</feature>
<evidence type="ECO:0000256" key="2">
    <source>
        <dbReference type="ARBA" id="ARBA00022448"/>
    </source>
</evidence>
<dbReference type="InterPro" id="IPR050171">
    <property type="entry name" value="MFS_Transporters"/>
</dbReference>
<name>A0A8J3N4X3_9CHLR</name>
<proteinExistence type="predicted"/>
<feature type="transmembrane region" description="Helical" evidence="7">
    <location>
        <begin position="20"/>
        <end position="41"/>
    </location>
</feature>
<keyword evidence="4 7" id="KW-0812">Transmembrane</keyword>
<evidence type="ECO:0000256" key="1">
    <source>
        <dbReference type="ARBA" id="ARBA00004651"/>
    </source>
</evidence>
<keyword evidence="10" id="KW-1185">Reference proteome</keyword>
<feature type="transmembrane region" description="Helical" evidence="7">
    <location>
        <begin position="285"/>
        <end position="305"/>
    </location>
</feature>
<keyword evidence="6 7" id="KW-0472">Membrane</keyword>
<evidence type="ECO:0000256" key="7">
    <source>
        <dbReference type="SAM" id="Phobius"/>
    </source>
</evidence>
<feature type="transmembrane region" description="Helical" evidence="7">
    <location>
        <begin position="171"/>
        <end position="193"/>
    </location>
</feature>
<dbReference type="PANTHER" id="PTHR23517">
    <property type="entry name" value="RESISTANCE PROTEIN MDTM, PUTATIVE-RELATED-RELATED"/>
    <property type="match status" value="1"/>
</dbReference>
<comment type="caution">
    <text evidence="9">The sequence shown here is derived from an EMBL/GenBank/DDBJ whole genome shotgun (WGS) entry which is preliminary data.</text>
</comment>
<evidence type="ECO:0000256" key="5">
    <source>
        <dbReference type="ARBA" id="ARBA00022989"/>
    </source>
</evidence>
<dbReference type="InterPro" id="IPR011701">
    <property type="entry name" value="MFS"/>
</dbReference>
<evidence type="ECO:0000259" key="8">
    <source>
        <dbReference type="PROSITE" id="PS50850"/>
    </source>
</evidence>
<accession>A0A8J3N4X3</accession>
<feature type="transmembrane region" description="Helical" evidence="7">
    <location>
        <begin position="217"/>
        <end position="239"/>
    </location>
</feature>
<organism evidence="9 10">
    <name type="scientific">Reticulibacter mediterranei</name>
    <dbReference type="NCBI Taxonomy" id="2778369"/>
    <lineage>
        <taxon>Bacteria</taxon>
        <taxon>Bacillati</taxon>
        <taxon>Chloroflexota</taxon>
        <taxon>Ktedonobacteria</taxon>
        <taxon>Ktedonobacterales</taxon>
        <taxon>Reticulibacteraceae</taxon>
        <taxon>Reticulibacter</taxon>
    </lineage>
</organism>
<feature type="transmembrane region" description="Helical" evidence="7">
    <location>
        <begin position="349"/>
        <end position="373"/>
    </location>
</feature>
<evidence type="ECO:0000313" key="9">
    <source>
        <dbReference type="EMBL" id="GHO95785.1"/>
    </source>
</evidence>
<dbReference type="AlphaFoldDB" id="A0A8J3N4X3"/>
<feature type="transmembrane region" description="Helical" evidence="7">
    <location>
        <begin position="311"/>
        <end position="337"/>
    </location>
</feature>
<dbReference type="PANTHER" id="PTHR23517:SF2">
    <property type="entry name" value="MULTIDRUG RESISTANCE PROTEIN MDTH"/>
    <property type="match status" value="1"/>
</dbReference>
<reference evidence="9" key="1">
    <citation type="submission" date="2020-10" db="EMBL/GenBank/DDBJ databases">
        <title>Taxonomic study of unclassified bacteria belonging to the class Ktedonobacteria.</title>
        <authorList>
            <person name="Yabe S."/>
            <person name="Wang C.M."/>
            <person name="Zheng Y."/>
            <person name="Sakai Y."/>
            <person name="Cavaletti L."/>
            <person name="Monciardini P."/>
            <person name="Donadio S."/>
        </authorList>
    </citation>
    <scope>NUCLEOTIDE SEQUENCE</scope>
    <source>
        <strain evidence="9">ID150040</strain>
    </source>
</reference>
<dbReference type="GO" id="GO:0005886">
    <property type="term" value="C:plasma membrane"/>
    <property type="evidence" value="ECO:0007669"/>
    <property type="project" value="UniProtKB-SubCell"/>
</dbReference>
<feature type="domain" description="Major facilitator superfamily (MFS) profile" evidence="8">
    <location>
        <begin position="15"/>
        <end position="401"/>
    </location>
</feature>
<keyword evidence="2" id="KW-0813">Transport</keyword>
<dbReference type="PROSITE" id="PS50850">
    <property type="entry name" value="MFS"/>
    <property type="match status" value="1"/>
</dbReference>
<dbReference type="InterPro" id="IPR020846">
    <property type="entry name" value="MFS_dom"/>
</dbReference>
<dbReference type="RefSeq" id="WP_220206445.1">
    <property type="nucleotide sequence ID" value="NZ_BNJK01000001.1"/>
</dbReference>
<dbReference type="GO" id="GO:0022857">
    <property type="term" value="F:transmembrane transporter activity"/>
    <property type="evidence" value="ECO:0007669"/>
    <property type="project" value="InterPro"/>
</dbReference>
<dbReference type="SUPFAM" id="SSF103473">
    <property type="entry name" value="MFS general substrate transporter"/>
    <property type="match status" value="1"/>
</dbReference>
<dbReference type="InterPro" id="IPR036259">
    <property type="entry name" value="MFS_trans_sf"/>
</dbReference>
<protein>
    <submittedName>
        <fullName evidence="9">MFS transporter</fullName>
    </submittedName>
</protein>
<keyword evidence="3" id="KW-1003">Cell membrane</keyword>
<evidence type="ECO:0000256" key="6">
    <source>
        <dbReference type="ARBA" id="ARBA00023136"/>
    </source>
</evidence>
<dbReference type="EMBL" id="BNJK01000001">
    <property type="protein sequence ID" value="GHO95785.1"/>
    <property type="molecule type" value="Genomic_DNA"/>
</dbReference>
<dbReference type="Gene3D" id="1.20.1250.20">
    <property type="entry name" value="MFS general substrate transporter like domains"/>
    <property type="match status" value="1"/>
</dbReference>